<keyword evidence="5" id="KW-0145">Chemotaxis</keyword>
<keyword evidence="7" id="KW-0472">Membrane</keyword>
<dbReference type="NCBIfam" id="TIGR02480">
    <property type="entry name" value="fliN"/>
    <property type="match status" value="1"/>
</dbReference>
<dbReference type="SUPFAM" id="SSF101801">
    <property type="entry name" value="Surface presentation of antigens (SPOA)"/>
    <property type="match status" value="1"/>
</dbReference>
<dbReference type="PANTHER" id="PTHR43484:SF1">
    <property type="entry name" value="FLAGELLAR MOTOR SWITCH PROTEIN FLIN"/>
    <property type="match status" value="1"/>
</dbReference>
<dbReference type="InterPro" id="IPR001172">
    <property type="entry name" value="FliN_T3SS_HrcQb"/>
</dbReference>
<keyword evidence="10" id="KW-0282">Flagellum</keyword>
<dbReference type="InterPro" id="IPR036429">
    <property type="entry name" value="SpoA-like_sf"/>
</dbReference>
<evidence type="ECO:0000256" key="2">
    <source>
        <dbReference type="ARBA" id="ARBA00009226"/>
    </source>
</evidence>
<dbReference type="Pfam" id="PF01052">
    <property type="entry name" value="FliMN_C"/>
    <property type="match status" value="1"/>
</dbReference>
<comment type="similarity">
    <text evidence="2">Belongs to the FliN/MopA/SpaO family.</text>
</comment>
<dbReference type="eggNOG" id="COG1886">
    <property type="taxonomic scope" value="Bacteria"/>
</dbReference>
<evidence type="ECO:0000256" key="3">
    <source>
        <dbReference type="ARBA" id="ARBA00021897"/>
    </source>
</evidence>
<dbReference type="STRING" id="768670.Calni_0933"/>
<dbReference type="GO" id="GO:0071973">
    <property type="term" value="P:bacterial-type flagellum-dependent cell motility"/>
    <property type="evidence" value="ECO:0007669"/>
    <property type="project" value="InterPro"/>
</dbReference>
<comment type="function">
    <text evidence="8">FliM is one of three proteins (FliG, FliN, FliM) that forms the rotor-mounted switch complex (C ring), located at the base of the basal body. This complex interacts with the CheY and CheZ chemotaxis proteins, in addition to contacting components of the motor that determine the direction of flagellar rotation.</text>
</comment>
<dbReference type="InterPro" id="IPR051469">
    <property type="entry name" value="FliN/MopA/SpaO"/>
</dbReference>
<keyword evidence="6" id="KW-0283">Flagellar rotation</keyword>
<gene>
    <name evidence="10" type="ordered locus">Calni_0933</name>
</gene>
<dbReference type="KEGG" id="cni:Calni_0933"/>
<dbReference type="GO" id="GO:0006935">
    <property type="term" value="P:chemotaxis"/>
    <property type="evidence" value="ECO:0007669"/>
    <property type="project" value="UniProtKB-KW"/>
</dbReference>
<comment type="subcellular location">
    <subcellularLocation>
        <location evidence="1">Cell membrane</location>
        <topology evidence="1">Peripheral membrane protein</topology>
        <orientation evidence="1">Cytoplasmic side</orientation>
    </subcellularLocation>
</comment>
<dbReference type="AlphaFoldDB" id="E4THL9"/>
<accession>E4THL9</accession>
<evidence type="ECO:0000256" key="1">
    <source>
        <dbReference type="ARBA" id="ARBA00004413"/>
    </source>
</evidence>
<evidence type="ECO:0000256" key="7">
    <source>
        <dbReference type="ARBA" id="ARBA00023136"/>
    </source>
</evidence>
<evidence type="ECO:0000313" key="11">
    <source>
        <dbReference type="Proteomes" id="UP000007039"/>
    </source>
</evidence>
<dbReference type="Gene3D" id="2.30.330.10">
    <property type="entry name" value="SpoA-like"/>
    <property type="match status" value="1"/>
</dbReference>
<dbReference type="GO" id="GO:0005886">
    <property type="term" value="C:plasma membrane"/>
    <property type="evidence" value="ECO:0007669"/>
    <property type="project" value="UniProtKB-SubCell"/>
</dbReference>
<evidence type="ECO:0000313" key="10">
    <source>
        <dbReference type="EMBL" id="ADR18844.1"/>
    </source>
</evidence>
<name>E4THL9_CALNY</name>
<reference evidence="10 11" key="2">
    <citation type="journal article" date="2011" name="Stand. Genomic Sci.">
        <title>Complete genome sequence of Calditerrivibrio nitroreducens type strain (Yu37-1).</title>
        <authorList>
            <person name="Pitluck S."/>
            <person name="Sikorski J."/>
            <person name="Zeytun A."/>
            <person name="Lapidus A."/>
            <person name="Nolan M."/>
            <person name="Lucas S."/>
            <person name="Hammon N."/>
            <person name="Deshpande S."/>
            <person name="Cheng J.F."/>
            <person name="Tapia R."/>
            <person name="Han C."/>
            <person name="Goodwin L."/>
            <person name="Liolios K."/>
            <person name="Pagani I."/>
            <person name="Ivanova N."/>
            <person name="Mavromatis K."/>
            <person name="Pati A."/>
            <person name="Chen A."/>
            <person name="Palaniappan K."/>
            <person name="Hauser L."/>
            <person name="Chang Y.J."/>
            <person name="Jeffries C.D."/>
            <person name="Detter J.C."/>
            <person name="Brambilla E."/>
            <person name="Djao O.D."/>
            <person name="Rohde M."/>
            <person name="Spring S."/>
            <person name="Goker M."/>
            <person name="Woyke T."/>
            <person name="Bristow J."/>
            <person name="Eisen J.A."/>
            <person name="Markowitz V."/>
            <person name="Hugenholtz P."/>
            <person name="Kyrpides N.C."/>
            <person name="Klenk H.P."/>
            <person name="Land M."/>
        </authorList>
    </citation>
    <scope>NUCLEOTIDE SEQUENCE [LARGE SCALE GENOMIC DNA]</scope>
    <source>
        <strain evidence="11">DSM 19672 / NBRC 101217 / Yu37-1</strain>
    </source>
</reference>
<dbReference type="InterPro" id="IPR028976">
    <property type="entry name" value="CheC-like_sf"/>
</dbReference>
<evidence type="ECO:0000256" key="8">
    <source>
        <dbReference type="ARBA" id="ARBA00025044"/>
    </source>
</evidence>
<dbReference type="InterPro" id="IPR001543">
    <property type="entry name" value="FliN-like_C"/>
</dbReference>
<dbReference type="SUPFAM" id="SSF103039">
    <property type="entry name" value="CheC-like"/>
    <property type="match status" value="1"/>
</dbReference>
<keyword evidence="11" id="KW-1185">Reference proteome</keyword>
<keyword evidence="4" id="KW-1003">Cell membrane</keyword>
<keyword evidence="10" id="KW-0966">Cell projection</keyword>
<reference key="1">
    <citation type="submission" date="2010-11" db="EMBL/GenBank/DDBJ databases">
        <title>The complete genome of chromosome of Calditerrivibrio nitroreducens DSM 19672.</title>
        <authorList>
            <consortium name="US DOE Joint Genome Institute (JGI-PGF)"/>
            <person name="Lucas S."/>
            <person name="Copeland A."/>
            <person name="Lapidus A."/>
            <person name="Bruce D."/>
            <person name="Goodwin L."/>
            <person name="Pitluck S."/>
            <person name="Kyrpides N."/>
            <person name="Mavromatis K."/>
            <person name="Ivanova N."/>
            <person name="Mikhailova N."/>
            <person name="Zeytun A."/>
            <person name="Brettin T."/>
            <person name="Detter J.C."/>
            <person name="Tapia R."/>
            <person name="Han C."/>
            <person name="Land M."/>
            <person name="Hauser L."/>
            <person name="Markowitz V."/>
            <person name="Cheng J.-F."/>
            <person name="Hugenholtz P."/>
            <person name="Woyke T."/>
            <person name="Wu D."/>
            <person name="Spring S."/>
            <person name="Schroeder M."/>
            <person name="Brambilla E."/>
            <person name="Klenk H.-P."/>
            <person name="Eisen J.A."/>
        </authorList>
    </citation>
    <scope>NUCLEOTIDE SEQUENCE [LARGE SCALE GENOMIC DNA]</scope>
    <source>
        <strain>DSM 19672</strain>
    </source>
</reference>
<evidence type="ECO:0000256" key="5">
    <source>
        <dbReference type="ARBA" id="ARBA00022500"/>
    </source>
</evidence>
<evidence type="ECO:0000256" key="6">
    <source>
        <dbReference type="ARBA" id="ARBA00022779"/>
    </source>
</evidence>
<dbReference type="GO" id="GO:0009425">
    <property type="term" value="C:bacterial-type flagellum basal body"/>
    <property type="evidence" value="ECO:0007669"/>
    <property type="project" value="InterPro"/>
</dbReference>
<dbReference type="EMBL" id="CP002347">
    <property type="protein sequence ID" value="ADR18844.1"/>
    <property type="molecule type" value="Genomic_DNA"/>
</dbReference>
<evidence type="ECO:0000256" key="4">
    <source>
        <dbReference type="ARBA" id="ARBA00022475"/>
    </source>
</evidence>
<dbReference type="HOGENOM" id="CLU_082691_0_0_0"/>
<organism evidence="10 11">
    <name type="scientific">Calditerrivibrio nitroreducens (strain DSM 19672 / NBRC 101217 / Yu37-1)</name>
    <dbReference type="NCBI Taxonomy" id="768670"/>
    <lineage>
        <taxon>Bacteria</taxon>
        <taxon>Pseudomonadati</taxon>
        <taxon>Deferribacterota</taxon>
        <taxon>Deferribacteres</taxon>
        <taxon>Deferribacterales</taxon>
        <taxon>Calditerrivibrionaceae</taxon>
    </lineage>
</organism>
<keyword evidence="10" id="KW-0969">Cilium</keyword>
<dbReference type="Proteomes" id="UP000007039">
    <property type="component" value="Chromosome"/>
</dbReference>
<dbReference type="Gene3D" id="3.40.1550.10">
    <property type="entry name" value="CheC-like"/>
    <property type="match status" value="1"/>
</dbReference>
<dbReference type="PANTHER" id="PTHR43484">
    <property type="match status" value="1"/>
</dbReference>
<sequence>MNNEINSFSSLLVEIFSSSFSSLLGKSFQFQVESVSEGELNDIALEYMGQTLINIKESLNGIDGGILIDTLTITGFADLMLMGSGEGVQELNDDLKDAIKELINQTISAMNIPFNDEFKKKVAFGVISVDTLLDTSSYVGNILIFDISGSFDGKNVKFKIFFSSKLKNLIMVESAEDDDFDFSPEVTAVNPMPKQQKTTYGGKNIDLLLDVEVPVSIRIGSTKMFLKDIVSLSPGNIVELDEYAEEPVVVMVNNKPIAKGEVVIVDGYFGVRIKEIISKEERIKKLRDK</sequence>
<dbReference type="GO" id="GO:0003774">
    <property type="term" value="F:cytoskeletal motor activity"/>
    <property type="evidence" value="ECO:0007669"/>
    <property type="project" value="InterPro"/>
</dbReference>
<dbReference type="PRINTS" id="PR00956">
    <property type="entry name" value="FLGMOTORFLIN"/>
</dbReference>
<dbReference type="InterPro" id="IPR012826">
    <property type="entry name" value="FliN"/>
</dbReference>
<feature type="domain" description="Flagellar motor switch protein FliN-like C-terminal" evidence="9">
    <location>
        <begin position="207"/>
        <end position="277"/>
    </location>
</feature>
<proteinExistence type="inferred from homology"/>
<protein>
    <recommendedName>
        <fullName evidence="3">Flagellar motor switch protein FliN</fullName>
    </recommendedName>
</protein>
<evidence type="ECO:0000259" key="9">
    <source>
        <dbReference type="Pfam" id="PF01052"/>
    </source>
</evidence>